<dbReference type="Proteomes" id="UP000178681">
    <property type="component" value="Unassembled WGS sequence"/>
</dbReference>
<evidence type="ECO:0000313" key="2">
    <source>
        <dbReference type="EMBL" id="OGG06826.1"/>
    </source>
</evidence>
<dbReference type="AlphaFoldDB" id="A0A1F5Z330"/>
<name>A0A1F5Z330_9BACT</name>
<sequence>MTATGHAIIGAALGVKLVNPVIGLPVSFLAHFLCDKVPHWDPMTNKKKTKSQILRDTVIDVIISYTIVAIMWKVFFPASSGVYLFLMAFVSQLPDWLEMPKLLLGINIPGSDFNLKIQRWFHDVGFNSRLQAPWGVITQVIVAALFVFWALR</sequence>
<comment type="caution">
    <text evidence="2">The sequence shown here is derived from an EMBL/GenBank/DDBJ whole genome shotgun (WGS) entry which is preliminary data.</text>
</comment>
<organism evidence="2 3">
    <name type="scientific">Candidatus Gottesmanbacteria bacterium RIFCSPHIGHO2_01_FULL_42_12</name>
    <dbReference type="NCBI Taxonomy" id="1798377"/>
    <lineage>
        <taxon>Bacteria</taxon>
        <taxon>Candidatus Gottesmaniibacteriota</taxon>
    </lineage>
</organism>
<evidence type="ECO:0000313" key="3">
    <source>
        <dbReference type="Proteomes" id="UP000178681"/>
    </source>
</evidence>
<gene>
    <name evidence="2" type="ORF">A2872_00345</name>
</gene>
<feature type="transmembrane region" description="Helical" evidence="1">
    <location>
        <begin position="132"/>
        <end position="151"/>
    </location>
</feature>
<dbReference type="EMBL" id="MFJG01000019">
    <property type="protein sequence ID" value="OGG06826.1"/>
    <property type="molecule type" value="Genomic_DNA"/>
</dbReference>
<feature type="transmembrane region" description="Helical" evidence="1">
    <location>
        <begin position="57"/>
        <end position="90"/>
    </location>
</feature>
<proteinExistence type="predicted"/>
<reference evidence="2 3" key="1">
    <citation type="journal article" date="2016" name="Nat. Commun.">
        <title>Thousands of microbial genomes shed light on interconnected biogeochemical processes in an aquifer system.</title>
        <authorList>
            <person name="Anantharaman K."/>
            <person name="Brown C.T."/>
            <person name="Hug L.A."/>
            <person name="Sharon I."/>
            <person name="Castelle C.J."/>
            <person name="Probst A.J."/>
            <person name="Thomas B.C."/>
            <person name="Singh A."/>
            <person name="Wilkins M.J."/>
            <person name="Karaoz U."/>
            <person name="Brodie E.L."/>
            <person name="Williams K.H."/>
            <person name="Hubbard S.S."/>
            <person name="Banfield J.F."/>
        </authorList>
    </citation>
    <scope>NUCLEOTIDE SEQUENCE [LARGE SCALE GENOMIC DNA]</scope>
</reference>
<accession>A0A1F5Z330</accession>
<keyword evidence="1" id="KW-0472">Membrane</keyword>
<dbReference type="STRING" id="1798377.A2872_00345"/>
<evidence type="ECO:0000256" key="1">
    <source>
        <dbReference type="SAM" id="Phobius"/>
    </source>
</evidence>
<keyword evidence="1" id="KW-0812">Transmembrane</keyword>
<keyword evidence="1" id="KW-1133">Transmembrane helix</keyword>
<protein>
    <submittedName>
        <fullName evidence="2">Uncharacterized protein</fullName>
    </submittedName>
</protein>